<accession>A0A6J5MEC6</accession>
<proteinExistence type="predicted"/>
<reference evidence="1" key="1">
    <citation type="submission" date="2020-04" db="EMBL/GenBank/DDBJ databases">
        <authorList>
            <person name="Chiriac C."/>
            <person name="Salcher M."/>
            <person name="Ghai R."/>
            <person name="Kavagutti S V."/>
        </authorList>
    </citation>
    <scope>NUCLEOTIDE SEQUENCE</scope>
</reference>
<dbReference type="EMBL" id="LR796418">
    <property type="protein sequence ID" value="CAB4143356.1"/>
    <property type="molecule type" value="Genomic_DNA"/>
</dbReference>
<gene>
    <name evidence="1" type="ORF">UFOVP436_123</name>
    <name evidence="2" type="ORF">UFOVP784_123</name>
</gene>
<protein>
    <submittedName>
        <fullName evidence="1">Uncharacterized protein</fullName>
    </submittedName>
</protein>
<sequence>MPSSINTRLEAIRRVSSRTPAYSILNIIAIDNIQNRVTGETYGSFDEAVKALEQYTLVDYRRFGSEAFSMGQSTGAGALESEMMAINRYLSSPGSKAALKAKGLGHLHGQKLDLAFMQFNFGGNAKTLASLMDPNSPFGKYEGTVTASDEGLMRVSYMLPGAERSLTALQQSTLKSLAGVPGFRPEFVKKIFSNISRAAALPDGQEKADLLQSIADAFGKIPKRQTRSMSPRDLSIDTIQLNNMLSRIKPAGKGKATPLFEVDKVDLLLRRAAGDTSISPLEEVLLASTGGFEKPQIVLTQEEAMDQVLRYAGLKHPLEEVDPDNFSDELAQDLKAAFDELTTSGSDKTLYEIIEENVNPDYLIKHGNEKERRYGKLIKHLKANIETSDDGTVTAVGDNFLRMHADAKSQYNALKAALEQSGDVSPESLKRLKELANQVELTEEMVKRHGLSTYSLTFGFEGGTVKAKVGVDNIDDRISNFMPGYTYTGKDKRKGPRVSDAIRELEEKAKISGTLSPEDQRILNGLRIAQAAGDEASQYLFIVPKQNIKRELGSREASFISLNIAKSHESVVYTDPMDLLVNPEAMNPEVQRAIQANLDESARRVQEFLGIGGVTENTGKVPKEVLASLEYQLKQTGSSEVSESLLTPAARALQIKNRQQVQRIVDAMKLSPDPRSIPELVQMVIDHFNKTAFRTKDDAINLAIPFTTRKDIRTFESEGVIVPGVNPSGMEVHKMRMQNGKVVEVPLVQTAHVGDKAMTTGPMASAFKGLASGYDMDDTFIQGLHTFINEKGVKKLAIRASRDPKGLEEDFFKVPTLQHARTVQSLVGEADTQFSRGVLGGIASPTISDQLRQQVFIDSKLAPEVFAAEVDNVYSTLRMILAKRNGTFSLDTSRRTAFFAGEASYTIAETMLRVLMENSTGASIPSMPDKTISRLAELGTAGFRARNAIDPATGMTVQVARGLGPEQAGQYNIPNFQELAFRSASSEEIFQQSVDEINKLLPSGTSIKLSELEAFIQGGLTIPGVSPEDAVSIGTAAMEKINVDSIMEGILNLDPRNTIGVSSNRAAIIAGSQDMIQGMLADKTILQQFGTRAEQIGKVVNQRYSLGTIAPSNVVDLVKQVSGGNILIPLSEITGTPEQLAALRVAYDAIAKIKNRRDGTSITADTIHKFNIGDILEAGIAQAGKYVGWMRGAAIAAGKTEGELPGFDPVAYKERIKGAEDISQMHENIVQGMREFLSDATGTVSASDRMRVRRELEKLEGLSVDEFGKALSLKPDTPAYNRYAQTAIAKDIATNEQIRQRRMEVEARKNYQVNPRALGVSTYREETRKFLNLQEIKKHFGTIEDLNREAAKATAKGETPAMFITTGRMVAQKELSQKMAVALRAIRDNYPSRNILDVMDTLEAETVSMFGQSGVKLFDDLGAVGAEDEMMRIHALARRRRAMNAQTTDIKHFNYIQDLYRDHQGSAAADLSRVTVQQARDLVRYDRNIKAPLRRMNPELFDFMTAVSRGDSLKGRPIESEAAKEAVKEFRKRMEGQAIEEELAMLESAAPTSGIDPDDIKRLAGEIGEDADPGVVGRALGSSPYKRITESFNHGELGKLLESKNVRRSGIAAIALIGASFLYQRNKKKDLTESDVAGPPLLPGGSAYDDRPPTREMIIQSAQAQSQGYGMQYQVNTTGSMNDLNRLRGLFGDVVDGPINATMYNGMPTLGKDPYSDIASNF</sequence>
<evidence type="ECO:0000313" key="2">
    <source>
        <dbReference type="EMBL" id="CAB4162801.1"/>
    </source>
</evidence>
<evidence type="ECO:0000313" key="1">
    <source>
        <dbReference type="EMBL" id="CAB4143356.1"/>
    </source>
</evidence>
<name>A0A6J5MEC6_9CAUD</name>
<dbReference type="EMBL" id="LR796737">
    <property type="protein sequence ID" value="CAB4162801.1"/>
    <property type="molecule type" value="Genomic_DNA"/>
</dbReference>
<organism evidence="1">
    <name type="scientific">uncultured Caudovirales phage</name>
    <dbReference type="NCBI Taxonomy" id="2100421"/>
    <lineage>
        <taxon>Viruses</taxon>
        <taxon>Duplodnaviria</taxon>
        <taxon>Heunggongvirae</taxon>
        <taxon>Uroviricota</taxon>
        <taxon>Caudoviricetes</taxon>
        <taxon>Peduoviridae</taxon>
        <taxon>Maltschvirus</taxon>
        <taxon>Maltschvirus maltsch</taxon>
    </lineage>
</organism>